<dbReference type="GO" id="GO:0004818">
    <property type="term" value="F:glutamate-tRNA ligase activity"/>
    <property type="evidence" value="ECO:0007669"/>
    <property type="project" value="UniProtKB-EC"/>
</dbReference>
<dbReference type="SUPFAM" id="SSF52374">
    <property type="entry name" value="Nucleotidylyl transferase"/>
    <property type="match status" value="1"/>
</dbReference>
<dbReference type="GO" id="GO:0006412">
    <property type="term" value="P:translation"/>
    <property type="evidence" value="ECO:0007669"/>
    <property type="project" value="UniProtKB-KW"/>
</dbReference>
<organism evidence="7 8">
    <name type="scientific">Mycoplasmopsis synoviae</name>
    <name type="common">Mycoplasma synoviae</name>
    <dbReference type="NCBI Taxonomy" id="2109"/>
    <lineage>
        <taxon>Bacteria</taxon>
        <taxon>Bacillati</taxon>
        <taxon>Mycoplasmatota</taxon>
        <taxon>Mycoplasmoidales</taxon>
        <taxon>Metamycoplasmataceae</taxon>
        <taxon>Mycoplasmopsis</taxon>
    </lineage>
</organism>
<keyword evidence="3" id="KW-0067">ATP-binding</keyword>
<dbReference type="Proteomes" id="UP000259328">
    <property type="component" value="Chromosome"/>
</dbReference>
<keyword evidence="1 7" id="KW-0436">Ligase</keyword>
<dbReference type="InterPro" id="IPR020061">
    <property type="entry name" value="Glu_tRNA_lig_a-bdl"/>
</dbReference>
<protein>
    <submittedName>
        <fullName evidence="7">Glutamate--tRNA ligase</fullName>
        <ecNumber evidence="7">6.1.1.17</ecNumber>
    </submittedName>
</protein>
<keyword evidence="2" id="KW-0547">Nucleotide-binding</keyword>
<evidence type="ECO:0000256" key="1">
    <source>
        <dbReference type="ARBA" id="ARBA00022598"/>
    </source>
</evidence>
<evidence type="ECO:0000256" key="3">
    <source>
        <dbReference type="ARBA" id="ARBA00022840"/>
    </source>
</evidence>
<dbReference type="InterPro" id="IPR020058">
    <property type="entry name" value="Glu/Gln-tRNA-synth_Ib_cat-dom"/>
</dbReference>
<proteinExistence type="predicted"/>
<evidence type="ECO:0000256" key="5">
    <source>
        <dbReference type="ARBA" id="ARBA00023146"/>
    </source>
</evidence>
<evidence type="ECO:0000259" key="6">
    <source>
        <dbReference type="Pfam" id="PF00749"/>
    </source>
</evidence>
<feature type="non-terminal residue" evidence="7">
    <location>
        <position position="39"/>
    </location>
</feature>
<evidence type="ECO:0000256" key="4">
    <source>
        <dbReference type="ARBA" id="ARBA00022917"/>
    </source>
</evidence>
<dbReference type="GO" id="GO:0043039">
    <property type="term" value="P:tRNA aminoacylation"/>
    <property type="evidence" value="ECO:0007669"/>
    <property type="project" value="InterPro"/>
</dbReference>
<keyword evidence="4" id="KW-0648">Protein biosynthesis</keyword>
<gene>
    <name evidence="7" type="primary">gltX_2</name>
    <name evidence="7" type="ORF">NCTC10124_00190</name>
</gene>
<evidence type="ECO:0000313" key="7">
    <source>
        <dbReference type="EMBL" id="SYV92466.1"/>
    </source>
</evidence>
<evidence type="ECO:0000313" key="8">
    <source>
        <dbReference type="Proteomes" id="UP000259328"/>
    </source>
</evidence>
<feature type="domain" description="Glutamyl/glutaminyl-tRNA synthetase class Ib catalytic" evidence="6">
    <location>
        <begin position="2"/>
        <end position="39"/>
    </location>
</feature>
<evidence type="ECO:0000256" key="2">
    <source>
        <dbReference type="ARBA" id="ARBA00022741"/>
    </source>
</evidence>
<dbReference type="EMBL" id="LS991953">
    <property type="protein sequence ID" value="SYV92466.1"/>
    <property type="molecule type" value="Genomic_DNA"/>
</dbReference>
<reference evidence="8" key="1">
    <citation type="submission" date="2018-06" db="EMBL/GenBank/DDBJ databases">
        <authorList>
            <consortium name="Pathogen Informatics"/>
        </authorList>
    </citation>
    <scope>NUCLEOTIDE SEQUENCE [LARGE SCALE GENOMIC DNA]</scope>
    <source>
        <strain evidence="8">NCTC10124</strain>
    </source>
</reference>
<dbReference type="EC" id="6.1.1.17" evidence="7"/>
<dbReference type="GO" id="GO:0005524">
    <property type="term" value="F:ATP binding"/>
    <property type="evidence" value="ECO:0007669"/>
    <property type="project" value="UniProtKB-KW"/>
</dbReference>
<sequence>MGGKKLSKRDLSLKQFIEDYKNEGYIPHAIFNFLALLGW</sequence>
<name>A0A3B0PLV0_MYCSY</name>
<dbReference type="Pfam" id="PF00749">
    <property type="entry name" value="tRNA-synt_1c"/>
    <property type="match status" value="1"/>
</dbReference>
<keyword evidence="5" id="KW-0030">Aminoacyl-tRNA synthetase</keyword>
<dbReference type="AlphaFoldDB" id="A0A3B0PLV0"/>
<accession>A0A3B0PLV0</accession>
<dbReference type="Gene3D" id="1.10.1160.10">
    <property type="entry name" value="Glutamyl-trna Synthetase, Domain 2"/>
    <property type="match status" value="1"/>
</dbReference>